<feature type="compositionally biased region" description="Polar residues" evidence="1">
    <location>
        <begin position="609"/>
        <end position="649"/>
    </location>
</feature>
<feature type="compositionally biased region" description="Polar residues" evidence="1">
    <location>
        <begin position="353"/>
        <end position="366"/>
    </location>
</feature>
<evidence type="ECO:0000313" key="2">
    <source>
        <dbReference type="EMBL" id="KAG0151529.1"/>
    </source>
</evidence>
<reference evidence="2" key="1">
    <citation type="submission" date="2013-11" db="EMBL/GenBank/DDBJ databases">
        <title>Genome sequence of the fusiform rust pathogen reveals effectors for host alternation and coevolution with pine.</title>
        <authorList>
            <consortium name="DOE Joint Genome Institute"/>
            <person name="Smith K."/>
            <person name="Pendleton A."/>
            <person name="Kubisiak T."/>
            <person name="Anderson C."/>
            <person name="Salamov A."/>
            <person name="Aerts A."/>
            <person name="Riley R."/>
            <person name="Clum A."/>
            <person name="Lindquist E."/>
            <person name="Ence D."/>
            <person name="Campbell M."/>
            <person name="Kronenberg Z."/>
            <person name="Feau N."/>
            <person name="Dhillon B."/>
            <person name="Hamelin R."/>
            <person name="Burleigh J."/>
            <person name="Smith J."/>
            <person name="Yandell M."/>
            <person name="Nelson C."/>
            <person name="Grigoriev I."/>
            <person name="Davis J."/>
        </authorList>
    </citation>
    <scope>NUCLEOTIDE SEQUENCE</scope>
    <source>
        <strain evidence="2">G11</strain>
    </source>
</reference>
<feature type="compositionally biased region" description="Low complexity" evidence="1">
    <location>
        <begin position="552"/>
        <end position="573"/>
    </location>
</feature>
<dbReference type="EMBL" id="MU167212">
    <property type="protein sequence ID" value="KAG0151529.1"/>
    <property type="molecule type" value="Genomic_DNA"/>
</dbReference>
<dbReference type="Pfam" id="PF08045">
    <property type="entry name" value="CDC14"/>
    <property type="match status" value="1"/>
</dbReference>
<sequence>MHPPLNLNLNSNPSYNITIEDLPSYLLTTYDALLFTGSDSQLTHQHLKTSHRSLSILKSFLVGATLGTGDSKQAGSSFIGLQQRLELNATMILLRWFSMVSHRILNQDPSTTDQDDIEIVRQAITAITIIQGLLHLHPPSQKLFGSQFNLKILLNFLSPSLEASWLQSLALPLLDLLVTTFIDCPFNKQLFESTGGLEILVKAMKNRGIRKDVRVKVLETVWGWWIDEESDESPQPPALFQPGLATPAVKRGRNQSSPASTPMRGIGVEIEKEVFELRRSGVRADSVDRGAHAGTRDQPAAVTPGNSRLRPNSLPPLNDPQLASGHENGHLDNTPRASHAGFRARNMSVDGDTPTSASTHRFQPTPSDRARLAFPERTQPQSSSPMLKSSSAGLLATPAPARSGDPTMRLRQMLENTASDFVPATPRHPRTRPTPRKDRDQLILSPSRRGLHRSHPARRYSTHLSSESEEIPEETDEEARDTTSTPTKLFISKSRRTAAAQGGNTPQRMLRHKQSASLGSIPRQPMSERDDPFGATSGGANRAEKRRSRTDLPPLEAAPRRPSSRSSSETSPPRQQPAPPPRVTRGSQGVQRTLRPSGLSVGAEESKPATPSSRAAQTPNPHSRPLTPSSYSRPLTPASNRHLKPTTSAPPRAGVSSPQTPLASPRKTFVTKPAAGASGVNASDVEQMINGSEDSDRPKAGRTLEKYMANSEQLLKRFEEMKVGLNLVIGHGKPLKTPAKGMLS</sequence>
<feature type="compositionally biased region" description="Acidic residues" evidence="1">
    <location>
        <begin position="467"/>
        <end position="479"/>
    </location>
</feature>
<name>A0A9P6NT74_9BASI</name>
<evidence type="ECO:0000313" key="3">
    <source>
        <dbReference type="Proteomes" id="UP000886653"/>
    </source>
</evidence>
<protein>
    <submittedName>
        <fullName evidence="2">Uncharacterized protein</fullName>
    </submittedName>
</protein>
<gene>
    <name evidence="2" type="ORF">CROQUDRAFT_667824</name>
</gene>
<comment type="caution">
    <text evidence="2">The sequence shown here is derived from an EMBL/GenBank/DDBJ whole genome shotgun (WGS) entry which is preliminary data.</text>
</comment>
<dbReference type="AlphaFoldDB" id="A0A9P6NT74"/>
<organism evidence="2 3">
    <name type="scientific">Cronartium quercuum f. sp. fusiforme G11</name>
    <dbReference type="NCBI Taxonomy" id="708437"/>
    <lineage>
        <taxon>Eukaryota</taxon>
        <taxon>Fungi</taxon>
        <taxon>Dikarya</taxon>
        <taxon>Basidiomycota</taxon>
        <taxon>Pucciniomycotina</taxon>
        <taxon>Pucciniomycetes</taxon>
        <taxon>Pucciniales</taxon>
        <taxon>Coleosporiaceae</taxon>
        <taxon>Cronartium</taxon>
    </lineage>
</organism>
<dbReference type="PANTHER" id="PTHR34065:SF1">
    <property type="entry name" value="CELL DIVISION CONTROL PROTEIN 14"/>
    <property type="match status" value="1"/>
</dbReference>
<dbReference type="Proteomes" id="UP000886653">
    <property type="component" value="Unassembled WGS sequence"/>
</dbReference>
<feature type="region of interest" description="Disordered" evidence="1">
    <location>
        <begin position="285"/>
        <end position="683"/>
    </location>
</feature>
<proteinExistence type="predicted"/>
<evidence type="ECO:0000256" key="1">
    <source>
        <dbReference type="SAM" id="MobiDB-lite"/>
    </source>
</evidence>
<dbReference type="OrthoDB" id="5357220at2759"/>
<feature type="compositionally biased region" description="Basic residues" evidence="1">
    <location>
        <begin position="449"/>
        <end position="461"/>
    </location>
</feature>
<feature type="compositionally biased region" description="Basic and acidic residues" evidence="1">
    <location>
        <begin position="285"/>
        <end position="295"/>
    </location>
</feature>
<keyword evidence="3" id="KW-1185">Reference proteome</keyword>
<dbReference type="PANTHER" id="PTHR34065">
    <property type="entry name" value="CELL DIVISION CONTROL PROTEIN 14"/>
    <property type="match status" value="1"/>
</dbReference>
<dbReference type="InterPro" id="IPR012535">
    <property type="entry name" value="Cell_div_Cdc14"/>
</dbReference>
<accession>A0A9P6NT74</accession>
<feature type="compositionally biased region" description="Low complexity" evidence="1">
    <location>
        <begin position="382"/>
        <end position="391"/>
    </location>
</feature>
<feature type="region of interest" description="Disordered" evidence="1">
    <location>
        <begin position="230"/>
        <end position="266"/>
    </location>
</feature>